<accession>A0ABP0YEW2</accession>
<evidence type="ECO:0000313" key="3">
    <source>
        <dbReference type="Proteomes" id="UP001642487"/>
    </source>
</evidence>
<dbReference type="Proteomes" id="UP001642487">
    <property type="component" value="Chromosome 3"/>
</dbReference>
<dbReference type="Gene3D" id="2.60.120.590">
    <property type="entry name" value="Alpha-ketoglutarate-dependent dioxygenase AlkB-like"/>
    <property type="match status" value="1"/>
</dbReference>
<dbReference type="PANTHER" id="PTHR31447:SF1">
    <property type="entry name" value="OS06G0138200 PROTEIN"/>
    <property type="match status" value="1"/>
</dbReference>
<sequence length="60" mass="7012">MFSTERTYSEPRKWIRGKGRVTIQFGCCYNYARDKNGTPPGIVRDEEVDPLPSLFKKMIK</sequence>
<proteinExistence type="inferred from homology"/>
<organism evidence="2 3">
    <name type="scientific">Citrullus colocynthis</name>
    <name type="common">colocynth</name>
    <dbReference type="NCBI Taxonomy" id="252529"/>
    <lineage>
        <taxon>Eukaryota</taxon>
        <taxon>Viridiplantae</taxon>
        <taxon>Streptophyta</taxon>
        <taxon>Embryophyta</taxon>
        <taxon>Tracheophyta</taxon>
        <taxon>Spermatophyta</taxon>
        <taxon>Magnoliopsida</taxon>
        <taxon>eudicotyledons</taxon>
        <taxon>Gunneridae</taxon>
        <taxon>Pentapetalae</taxon>
        <taxon>rosids</taxon>
        <taxon>fabids</taxon>
        <taxon>Cucurbitales</taxon>
        <taxon>Cucurbitaceae</taxon>
        <taxon>Benincaseae</taxon>
        <taxon>Citrullus</taxon>
    </lineage>
</organism>
<evidence type="ECO:0000256" key="1">
    <source>
        <dbReference type="ARBA" id="ARBA00007879"/>
    </source>
</evidence>
<protein>
    <submittedName>
        <fullName evidence="2">Uncharacterized protein</fullName>
    </submittedName>
</protein>
<name>A0ABP0YEW2_9ROSI</name>
<keyword evidence="3" id="KW-1185">Reference proteome</keyword>
<comment type="similarity">
    <text evidence="1">Belongs to the alkB family.</text>
</comment>
<gene>
    <name evidence="2" type="ORF">CITCOLO1_LOCUS10057</name>
</gene>
<evidence type="ECO:0000313" key="2">
    <source>
        <dbReference type="EMBL" id="CAK9318101.1"/>
    </source>
</evidence>
<dbReference type="InterPro" id="IPR037151">
    <property type="entry name" value="AlkB-like_sf"/>
</dbReference>
<dbReference type="PANTHER" id="PTHR31447">
    <property type="entry name" value="HYDROXYPROLINE-RICH GLYCOPROTEIN FAMILY PROTEIN-RELATED"/>
    <property type="match status" value="1"/>
</dbReference>
<dbReference type="InterPro" id="IPR044842">
    <property type="entry name" value="ALKBH9B/ALKBH10B-like"/>
</dbReference>
<reference evidence="2 3" key="1">
    <citation type="submission" date="2024-03" db="EMBL/GenBank/DDBJ databases">
        <authorList>
            <person name="Gkanogiannis A."/>
            <person name="Becerra Lopez-Lavalle L."/>
        </authorList>
    </citation>
    <scope>NUCLEOTIDE SEQUENCE [LARGE SCALE GENOMIC DNA]</scope>
</reference>
<dbReference type="EMBL" id="OZ021737">
    <property type="protein sequence ID" value="CAK9318101.1"/>
    <property type="molecule type" value="Genomic_DNA"/>
</dbReference>